<dbReference type="SUPFAM" id="SSF56024">
    <property type="entry name" value="Phospholipase D/nuclease"/>
    <property type="match status" value="2"/>
</dbReference>
<gene>
    <name evidence="7" type="ORF">IN07_12510</name>
</gene>
<feature type="region of interest" description="Disordered" evidence="5">
    <location>
        <begin position="1"/>
        <end position="58"/>
    </location>
</feature>
<name>A0A098Y665_9ACTN</name>
<feature type="domain" description="PLD phosphodiesterase" evidence="6">
    <location>
        <begin position="402"/>
        <end position="429"/>
    </location>
</feature>
<evidence type="ECO:0000256" key="2">
    <source>
        <dbReference type="ARBA" id="ARBA00022737"/>
    </source>
</evidence>
<keyword evidence="3" id="KW-0378">Hydrolase</keyword>
<accession>A0A098Y665</accession>
<dbReference type="Pfam" id="PF00614">
    <property type="entry name" value="PLDc"/>
    <property type="match status" value="1"/>
</dbReference>
<dbReference type="GO" id="GO:0009395">
    <property type="term" value="P:phospholipid catabolic process"/>
    <property type="evidence" value="ECO:0007669"/>
    <property type="project" value="TreeGrafter"/>
</dbReference>
<keyword evidence="8" id="KW-1185">Reference proteome</keyword>
<dbReference type="SMART" id="SM00155">
    <property type="entry name" value="PLDc"/>
    <property type="match status" value="2"/>
</dbReference>
<dbReference type="InterPro" id="IPR001736">
    <property type="entry name" value="PLipase_D/transphosphatidylase"/>
</dbReference>
<dbReference type="CDD" id="cd09140">
    <property type="entry name" value="PLDc_vPLD1_2_like_bac_1"/>
    <property type="match status" value="1"/>
</dbReference>
<comment type="catalytic activity">
    <reaction evidence="1">
        <text>a 1,2-diacyl-sn-glycero-3-phosphocholine + H2O = a 1,2-diacyl-sn-glycero-3-phosphate + choline + H(+)</text>
        <dbReference type="Rhea" id="RHEA:14445"/>
        <dbReference type="ChEBI" id="CHEBI:15354"/>
        <dbReference type="ChEBI" id="CHEBI:15377"/>
        <dbReference type="ChEBI" id="CHEBI:15378"/>
        <dbReference type="ChEBI" id="CHEBI:57643"/>
        <dbReference type="ChEBI" id="CHEBI:58608"/>
        <dbReference type="EC" id="3.1.4.4"/>
    </reaction>
</comment>
<dbReference type="PANTHER" id="PTHR18896:SF76">
    <property type="entry name" value="PHOSPHOLIPASE"/>
    <property type="match status" value="1"/>
</dbReference>
<dbReference type="CDD" id="cd09143">
    <property type="entry name" value="PLDc_vPLD1_2_like_bac_2"/>
    <property type="match status" value="1"/>
</dbReference>
<dbReference type="PROSITE" id="PS50035">
    <property type="entry name" value="PLD"/>
    <property type="match status" value="2"/>
</dbReference>
<evidence type="ECO:0000313" key="8">
    <source>
        <dbReference type="Proteomes" id="UP000029713"/>
    </source>
</evidence>
<evidence type="ECO:0000256" key="3">
    <source>
        <dbReference type="ARBA" id="ARBA00022801"/>
    </source>
</evidence>
<evidence type="ECO:0000256" key="4">
    <source>
        <dbReference type="ARBA" id="ARBA00023098"/>
    </source>
</evidence>
<evidence type="ECO:0000256" key="5">
    <source>
        <dbReference type="SAM" id="MobiDB-lite"/>
    </source>
</evidence>
<evidence type="ECO:0000259" key="6">
    <source>
        <dbReference type="PROSITE" id="PS50035"/>
    </source>
</evidence>
<dbReference type="AlphaFoldDB" id="A0A098Y665"/>
<dbReference type="InterPro" id="IPR025202">
    <property type="entry name" value="PLD-like_dom"/>
</dbReference>
<dbReference type="InterPro" id="IPR015679">
    <property type="entry name" value="PLipase_D_fam"/>
</dbReference>
<protein>
    <submittedName>
        <fullName evidence="7">Phospholipase D</fullName>
    </submittedName>
</protein>
<dbReference type="GO" id="GO:0004630">
    <property type="term" value="F:phospholipase D activity"/>
    <property type="evidence" value="ECO:0007669"/>
    <property type="project" value="UniProtKB-EC"/>
</dbReference>
<keyword evidence="4" id="KW-0443">Lipid metabolism</keyword>
<feature type="domain" description="PLD phosphodiesterase" evidence="6">
    <location>
        <begin position="183"/>
        <end position="210"/>
    </location>
</feature>
<dbReference type="Gene3D" id="3.30.870.10">
    <property type="entry name" value="Endonuclease Chain A"/>
    <property type="match status" value="2"/>
</dbReference>
<keyword evidence="2" id="KW-0677">Repeat</keyword>
<proteinExistence type="predicted"/>
<reference evidence="7 8" key="1">
    <citation type="submission" date="2014-07" db="EMBL/GenBank/DDBJ databases">
        <title>Biosystematic studies on Modestobacter strains isolated from extreme hyper-arid desert soil and from historic building.</title>
        <authorList>
            <person name="Bukarasam K."/>
            <person name="Bull A."/>
            <person name="Girard G."/>
            <person name="van Wezel G."/>
            <person name="Goodfellow M."/>
        </authorList>
    </citation>
    <scope>NUCLEOTIDE SEQUENCE [LARGE SCALE GENOMIC DNA]</scope>
    <source>
        <strain evidence="7 8">KNN45-2b</strain>
    </source>
</reference>
<sequence length="549" mass="60889">MRGRVPGSRESVLGAVRDDGHTPDVMDDGQATTDPDTDPGVGLPTPRGGNAGRPEQGAPLLIPGETCWRIERATRFAVFVDAAEYFATLKRAVLRAERRVLFIGWDFDPRIRLDPLAGGRPKDDRLGAVLEQAVEQNPQLEIGVLQWDLGMVRALGRGLQPIVLLDRRTSDRLTLAIDTHHPVGGAHHQKIVVVDDCLAFTGGIDVTADRWDTCDHADSNPHRRSPAAGRAEGRLAGPWHDATSMLTGPAARAVAELARTRWESGTGERLEPLPEGRECWPAEVESLLTDVDVAIARTRPEHAGMELVHEIELLWLAGIAAARRSIYVESQYFASRRIAEAIAERLREPDGPDVVVLNPWTADGWLSEKAMGTARARVLELIREADVHDRFRLYCPVTEQREPIYVHAKVAVVDDRLLRLGSSNLNNRSMGLDTECDLAIEAVEGQPGADRVAATIVDFRHRLLAEHLACTPDEVAAAITDTGSLVRGIERLRRPTGRSLVVFEPPELGTVDRALAESEVMDREKTPNRWRRVERFFARRRRPRNRVRA</sequence>
<evidence type="ECO:0000313" key="7">
    <source>
        <dbReference type="EMBL" id="KGH46338.1"/>
    </source>
</evidence>
<organism evidence="7 8">
    <name type="scientific">Modestobacter caceresii</name>
    <dbReference type="NCBI Taxonomy" id="1522368"/>
    <lineage>
        <taxon>Bacteria</taxon>
        <taxon>Bacillati</taxon>
        <taxon>Actinomycetota</taxon>
        <taxon>Actinomycetes</taxon>
        <taxon>Geodermatophilales</taxon>
        <taxon>Geodermatophilaceae</taxon>
        <taxon>Modestobacter</taxon>
    </lineage>
</organism>
<comment type="caution">
    <text evidence="7">The sequence shown here is derived from an EMBL/GenBank/DDBJ whole genome shotgun (WGS) entry which is preliminary data.</text>
</comment>
<evidence type="ECO:0000256" key="1">
    <source>
        <dbReference type="ARBA" id="ARBA00000798"/>
    </source>
</evidence>
<dbReference type="PANTHER" id="PTHR18896">
    <property type="entry name" value="PHOSPHOLIPASE D"/>
    <property type="match status" value="1"/>
</dbReference>
<dbReference type="Pfam" id="PF13091">
    <property type="entry name" value="PLDc_2"/>
    <property type="match status" value="1"/>
</dbReference>
<dbReference type="Proteomes" id="UP000029713">
    <property type="component" value="Unassembled WGS sequence"/>
</dbReference>
<dbReference type="EMBL" id="JPMX01000052">
    <property type="protein sequence ID" value="KGH46338.1"/>
    <property type="molecule type" value="Genomic_DNA"/>
</dbReference>
<dbReference type="STRING" id="1522368.IN07_12510"/>